<protein>
    <recommendedName>
        <fullName evidence="1">BstA-like C-terminal domain-containing protein</fullName>
    </recommendedName>
</protein>
<dbReference type="OrthoDB" id="5917964at2"/>
<accession>A0A4V4R877</accession>
<evidence type="ECO:0000313" key="3">
    <source>
        <dbReference type="Proteomes" id="UP000307541"/>
    </source>
</evidence>
<comment type="caution">
    <text evidence="2">The sequence shown here is derived from an EMBL/GenBank/DDBJ whole genome shotgun (WGS) entry which is preliminary data.</text>
</comment>
<dbReference type="Proteomes" id="UP000307541">
    <property type="component" value="Unassembled WGS sequence"/>
</dbReference>
<keyword evidence="3" id="KW-1185">Reference proteome</keyword>
<dbReference type="EMBL" id="RFLV01000001">
    <property type="protein sequence ID" value="TIH09474.1"/>
    <property type="molecule type" value="Genomic_DNA"/>
</dbReference>
<gene>
    <name evidence="2" type="ORF">D8779_01840</name>
</gene>
<proteinExistence type="predicted"/>
<reference evidence="2 3" key="1">
    <citation type="submission" date="2018-10" db="EMBL/GenBank/DDBJ databases">
        <title>Pseudomonas leptonychotis sp. nov., isolated from Weddell seals in Antarctica.</title>
        <authorList>
            <person name="Novakova D."/>
            <person name="Svec P."/>
            <person name="Kralova S."/>
            <person name="Kristofova L."/>
            <person name="Zeman M."/>
            <person name="Pantucek R."/>
            <person name="Maslanova I."/>
            <person name="Sedlacek I."/>
        </authorList>
    </citation>
    <scope>NUCLEOTIDE SEQUENCE [LARGE SCALE GENOMIC DNA]</scope>
    <source>
        <strain evidence="2 3">CCM 8849</strain>
    </source>
</reference>
<sequence>MSYPIQGRLDLHVEKEVEINGVGMGVLTDGTPYLTGRGLARLCGVESSTIVRMGAEWVEDVQRPRITKIKQILEGRGIFLDSPYLVVDGDNYWTGSVCLAVLEYYAFDALQGNNLVASQNYRALAGRGFDDFVYTQVGYDPNSLVPAQWKQFHDRVSLVYNSIPAGYFGIFKEIADMIVTLGQHGLHIDHTFVPDISVGISWGKYWSSNDLENRFGFRIKYEHNYPDYFPQAMSNPQEPWCYPESCLGEFRRWFREIYIGQGKFANYLQGQAKVRALPPSFAQLAIAAYKKDE</sequence>
<dbReference type="InterPro" id="IPR058744">
    <property type="entry name" value="BstA-like_C"/>
</dbReference>
<dbReference type="AlphaFoldDB" id="A0A4V4R877"/>
<dbReference type="RefSeq" id="WP_136662770.1">
    <property type="nucleotide sequence ID" value="NZ_RFLV01000001.1"/>
</dbReference>
<evidence type="ECO:0000259" key="1">
    <source>
        <dbReference type="Pfam" id="PF26567"/>
    </source>
</evidence>
<organism evidence="2 3">
    <name type="scientific">Pseudomonas leptonychotis</name>
    <dbReference type="NCBI Taxonomy" id="2448482"/>
    <lineage>
        <taxon>Bacteria</taxon>
        <taxon>Pseudomonadati</taxon>
        <taxon>Pseudomonadota</taxon>
        <taxon>Gammaproteobacteria</taxon>
        <taxon>Pseudomonadales</taxon>
        <taxon>Pseudomonadaceae</taxon>
        <taxon>Pseudomonas</taxon>
    </lineage>
</organism>
<feature type="domain" description="BstA-like C-terminal" evidence="1">
    <location>
        <begin position="149"/>
        <end position="273"/>
    </location>
</feature>
<dbReference type="Pfam" id="PF26567">
    <property type="entry name" value="BstA_C"/>
    <property type="match status" value="1"/>
</dbReference>
<evidence type="ECO:0000313" key="2">
    <source>
        <dbReference type="EMBL" id="TIH09474.1"/>
    </source>
</evidence>
<name>A0A4V4R877_9PSED</name>